<evidence type="ECO:0000256" key="1">
    <source>
        <dbReference type="SAM" id="Phobius"/>
    </source>
</evidence>
<name>A0A4P6XN02_9ASCO</name>
<keyword evidence="3" id="KW-1185">Reference proteome</keyword>
<dbReference type="STRING" id="2163413.A0A4P6XN02"/>
<accession>A0A4P6XN02</accession>
<keyword evidence="1" id="KW-1133">Transmembrane helix</keyword>
<dbReference type="AlphaFoldDB" id="A0A4P6XN02"/>
<reference evidence="3" key="1">
    <citation type="submission" date="2019-03" db="EMBL/GenBank/DDBJ databases">
        <title>Snf2 controls pulcherriminic acid biosynthesis and connects pigmentation and antifungal activity of the yeast Metschnikowia pulcherrima.</title>
        <authorList>
            <person name="Gore-Lloyd D."/>
            <person name="Sumann I."/>
            <person name="Brachmann A.O."/>
            <person name="Schneeberger K."/>
            <person name="Ortiz-Merino R.A."/>
            <person name="Moreno-Beltran M."/>
            <person name="Schlaefli M."/>
            <person name="Kirner P."/>
            <person name="Santos Kron A."/>
            <person name="Wolfe K.H."/>
            <person name="Piel J."/>
            <person name="Ahrens C.H."/>
            <person name="Henk D."/>
            <person name="Freimoser F.M."/>
        </authorList>
    </citation>
    <scope>NUCLEOTIDE SEQUENCE [LARGE SCALE GENOMIC DNA]</scope>
    <source>
        <strain evidence="3">APC 1.2</strain>
    </source>
</reference>
<feature type="transmembrane region" description="Helical" evidence="1">
    <location>
        <begin position="34"/>
        <end position="54"/>
    </location>
</feature>
<evidence type="ECO:0000313" key="2">
    <source>
        <dbReference type="EMBL" id="QBM87398.1"/>
    </source>
</evidence>
<organism evidence="2 3">
    <name type="scientific">Metschnikowia aff. pulcherrima</name>
    <dbReference type="NCBI Taxonomy" id="2163413"/>
    <lineage>
        <taxon>Eukaryota</taxon>
        <taxon>Fungi</taxon>
        <taxon>Dikarya</taxon>
        <taxon>Ascomycota</taxon>
        <taxon>Saccharomycotina</taxon>
        <taxon>Pichiomycetes</taxon>
        <taxon>Metschnikowiaceae</taxon>
        <taxon>Metschnikowia</taxon>
    </lineage>
</organism>
<proteinExistence type="predicted"/>
<dbReference type="EMBL" id="CP034457">
    <property type="protein sequence ID" value="QBM87398.1"/>
    <property type="molecule type" value="Genomic_DNA"/>
</dbReference>
<protein>
    <submittedName>
        <fullName evidence="2">Uncharacterized protein</fullName>
    </submittedName>
</protein>
<keyword evidence="1" id="KW-0812">Transmembrane</keyword>
<dbReference type="Proteomes" id="UP000292447">
    <property type="component" value="Chromosome II"/>
</dbReference>
<dbReference type="PANTHER" id="PTHR37849:SF1">
    <property type="entry name" value="YALI0E11605P"/>
    <property type="match status" value="1"/>
</dbReference>
<keyword evidence="1" id="KW-0472">Membrane</keyword>
<dbReference type="PANTHER" id="PTHR37849">
    <property type="entry name" value="YALI0E11605P"/>
    <property type="match status" value="1"/>
</dbReference>
<evidence type="ECO:0000313" key="3">
    <source>
        <dbReference type="Proteomes" id="UP000292447"/>
    </source>
</evidence>
<sequence length="90" mass="9841">MSFAPRAAKHAVRAARSYSTAPISSPKKIGALRGGFTGFLLGALATGAASYYYLLDEFTKSNNVILLDLLKLNETVQNLEKHVRTLEEKK</sequence>
<gene>
    <name evidence="2" type="ORF">METSCH_B06000</name>
</gene>